<keyword evidence="5" id="KW-0325">Glycoprotein</keyword>
<evidence type="ECO:0000259" key="7">
    <source>
        <dbReference type="PROSITE" id="PS50940"/>
    </source>
</evidence>
<evidence type="ECO:0000256" key="2">
    <source>
        <dbReference type="ARBA" id="ARBA00022729"/>
    </source>
</evidence>
<feature type="signal peptide" evidence="6">
    <location>
        <begin position="1"/>
        <end position="21"/>
    </location>
</feature>
<evidence type="ECO:0000256" key="6">
    <source>
        <dbReference type="SAM" id="SignalP"/>
    </source>
</evidence>
<dbReference type="InterPro" id="IPR051940">
    <property type="entry name" value="Chitin_bind-dev_reg"/>
</dbReference>
<keyword evidence="4" id="KW-1015">Disulfide bond</keyword>
<evidence type="ECO:0000256" key="4">
    <source>
        <dbReference type="ARBA" id="ARBA00023157"/>
    </source>
</evidence>
<dbReference type="PANTHER" id="PTHR23301:SF0">
    <property type="entry name" value="CHITIN-BINDING TYPE-2 DOMAIN-CONTAINING PROTEIN-RELATED"/>
    <property type="match status" value="1"/>
</dbReference>
<sequence length="133" mass="14835">MGIHSLVPLVLIVCCVQVGQCAVTDKIFQEKWEKQVAQTAQERDFTCPGADGNYASPQQCVANYYQCREGIAYPQTCPAGHVFDPVTSVCTPYAEASCNQELDCSSDGLFPYPGKTVKTWMYRVWLIRQKVTN</sequence>
<reference evidence="8 9" key="1">
    <citation type="submission" date="2022-05" db="EMBL/GenBank/DDBJ databases">
        <title>A multi-omics perspective on studying reproductive biology in Daphnia sinensis.</title>
        <authorList>
            <person name="Jia J."/>
        </authorList>
    </citation>
    <scope>NUCLEOTIDE SEQUENCE [LARGE SCALE GENOMIC DNA]</scope>
    <source>
        <strain evidence="8 9">WSL</strain>
    </source>
</reference>
<dbReference type="Gene3D" id="2.170.140.10">
    <property type="entry name" value="Chitin binding domain"/>
    <property type="match status" value="1"/>
</dbReference>
<dbReference type="PANTHER" id="PTHR23301">
    <property type="entry name" value="CHITIN BINDING PERITROPHIN-A"/>
    <property type="match status" value="1"/>
</dbReference>
<dbReference type="Proteomes" id="UP000820818">
    <property type="component" value="Linkage Group LG1"/>
</dbReference>
<dbReference type="GO" id="GO:0008061">
    <property type="term" value="F:chitin binding"/>
    <property type="evidence" value="ECO:0007669"/>
    <property type="project" value="UniProtKB-KW"/>
</dbReference>
<dbReference type="EMBL" id="WJBH02000001">
    <property type="protein sequence ID" value="KAI9564604.1"/>
    <property type="molecule type" value="Genomic_DNA"/>
</dbReference>
<dbReference type="SMART" id="SM00494">
    <property type="entry name" value="ChtBD2"/>
    <property type="match status" value="1"/>
</dbReference>
<dbReference type="InterPro" id="IPR002557">
    <property type="entry name" value="Chitin-bd_dom"/>
</dbReference>
<keyword evidence="3" id="KW-0677">Repeat</keyword>
<dbReference type="PROSITE" id="PS50940">
    <property type="entry name" value="CHIT_BIND_II"/>
    <property type="match status" value="1"/>
</dbReference>
<keyword evidence="2 6" id="KW-0732">Signal</keyword>
<evidence type="ECO:0000256" key="5">
    <source>
        <dbReference type="ARBA" id="ARBA00023180"/>
    </source>
</evidence>
<name>A0AAD5L134_9CRUS</name>
<feature type="chain" id="PRO_5042066045" description="Chitin-binding type-2 domain-containing protein" evidence="6">
    <location>
        <begin position="22"/>
        <end position="133"/>
    </location>
</feature>
<dbReference type="InterPro" id="IPR036508">
    <property type="entry name" value="Chitin-bd_dom_sf"/>
</dbReference>
<organism evidence="8 9">
    <name type="scientific">Daphnia sinensis</name>
    <dbReference type="NCBI Taxonomy" id="1820382"/>
    <lineage>
        <taxon>Eukaryota</taxon>
        <taxon>Metazoa</taxon>
        <taxon>Ecdysozoa</taxon>
        <taxon>Arthropoda</taxon>
        <taxon>Crustacea</taxon>
        <taxon>Branchiopoda</taxon>
        <taxon>Diplostraca</taxon>
        <taxon>Cladocera</taxon>
        <taxon>Anomopoda</taxon>
        <taxon>Daphniidae</taxon>
        <taxon>Daphnia</taxon>
        <taxon>Daphnia similis group</taxon>
    </lineage>
</organism>
<dbReference type="AlphaFoldDB" id="A0AAD5L134"/>
<dbReference type="SUPFAM" id="SSF57625">
    <property type="entry name" value="Invertebrate chitin-binding proteins"/>
    <property type="match status" value="1"/>
</dbReference>
<dbReference type="Pfam" id="PF01607">
    <property type="entry name" value="CBM_14"/>
    <property type="match status" value="1"/>
</dbReference>
<keyword evidence="9" id="KW-1185">Reference proteome</keyword>
<protein>
    <recommendedName>
        <fullName evidence="7">Chitin-binding type-2 domain-containing protein</fullName>
    </recommendedName>
</protein>
<evidence type="ECO:0000256" key="3">
    <source>
        <dbReference type="ARBA" id="ARBA00022737"/>
    </source>
</evidence>
<gene>
    <name evidence="8" type="ORF">GHT06_008345</name>
</gene>
<keyword evidence="1" id="KW-0147">Chitin-binding</keyword>
<proteinExistence type="predicted"/>
<comment type="caution">
    <text evidence="8">The sequence shown here is derived from an EMBL/GenBank/DDBJ whole genome shotgun (WGS) entry which is preliminary data.</text>
</comment>
<dbReference type="GO" id="GO:0005576">
    <property type="term" value="C:extracellular region"/>
    <property type="evidence" value="ECO:0007669"/>
    <property type="project" value="InterPro"/>
</dbReference>
<evidence type="ECO:0000313" key="9">
    <source>
        <dbReference type="Proteomes" id="UP000820818"/>
    </source>
</evidence>
<evidence type="ECO:0000313" key="8">
    <source>
        <dbReference type="EMBL" id="KAI9564604.1"/>
    </source>
</evidence>
<accession>A0AAD5L134</accession>
<feature type="domain" description="Chitin-binding type-2" evidence="7">
    <location>
        <begin position="44"/>
        <end position="100"/>
    </location>
</feature>
<evidence type="ECO:0000256" key="1">
    <source>
        <dbReference type="ARBA" id="ARBA00022669"/>
    </source>
</evidence>